<keyword evidence="3" id="KW-1185">Reference proteome</keyword>
<keyword evidence="1" id="KW-1133">Transmembrane helix</keyword>
<evidence type="ECO:0000313" key="2">
    <source>
        <dbReference type="EMBL" id="GBP44681.1"/>
    </source>
</evidence>
<gene>
    <name evidence="2" type="ORF">EVAR_44209_1</name>
</gene>
<dbReference type="Proteomes" id="UP000299102">
    <property type="component" value="Unassembled WGS sequence"/>
</dbReference>
<accession>A0A4C1W0T2</accession>
<evidence type="ECO:0000313" key="3">
    <source>
        <dbReference type="Proteomes" id="UP000299102"/>
    </source>
</evidence>
<feature type="transmembrane region" description="Helical" evidence="1">
    <location>
        <begin position="53"/>
        <end position="72"/>
    </location>
</feature>
<keyword evidence="1" id="KW-0812">Transmembrane</keyword>
<dbReference type="AlphaFoldDB" id="A0A4C1W0T2"/>
<organism evidence="2 3">
    <name type="scientific">Eumeta variegata</name>
    <name type="common">Bagworm moth</name>
    <name type="synonym">Eumeta japonica</name>
    <dbReference type="NCBI Taxonomy" id="151549"/>
    <lineage>
        <taxon>Eukaryota</taxon>
        <taxon>Metazoa</taxon>
        <taxon>Ecdysozoa</taxon>
        <taxon>Arthropoda</taxon>
        <taxon>Hexapoda</taxon>
        <taxon>Insecta</taxon>
        <taxon>Pterygota</taxon>
        <taxon>Neoptera</taxon>
        <taxon>Endopterygota</taxon>
        <taxon>Lepidoptera</taxon>
        <taxon>Glossata</taxon>
        <taxon>Ditrysia</taxon>
        <taxon>Tineoidea</taxon>
        <taxon>Psychidae</taxon>
        <taxon>Oiketicinae</taxon>
        <taxon>Eumeta</taxon>
    </lineage>
</organism>
<protein>
    <submittedName>
        <fullName evidence="2">Uncharacterized protein</fullName>
    </submittedName>
</protein>
<dbReference type="EMBL" id="BGZK01000456">
    <property type="protein sequence ID" value="GBP44681.1"/>
    <property type="molecule type" value="Genomic_DNA"/>
</dbReference>
<keyword evidence="1" id="KW-0472">Membrane</keyword>
<reference evidence="2 3" key="1">
    <citation type="journal article" date="2019" name="Commun. Biol.">
        <title>The bagworm genome reveals a unique fibroin gene that provides high tensile strength.</title>
        <authorList>
            <person name="Kono N."/>
            <person name="Nakamura H."/>
            <person name="Ohtoshi R."/>
            <person name="Tomita M."/>
            <person name="Numata K."/>
            <person name="Arakawa K."/>
        </authorList>
    </citation>
    <scope>NUCLEOTIDE SEQUENCE [LARGE SCALE GENOMIC DNA]</scope>
</reference>
<evidence type="ECO:0000256" key="1">
    <source>
        <dbReference type="SAM" id="Phobius"/>
    </source>
</evidence>
<proteinExistence type="predicted"/>
<sequence>MEDEDLHHILWACSLYDEIRVQMIDGIRGWLWVRFTIPTSLAARRISTGPWKVVVWGMLAVTSLGGIMWVLREMGFLAEYARRIPPHFGRIGCFFCAAVSFGQRRAAAPVRS</sequence>
<comment type="caution">
    <text evidence="2">The sequence shown here is derived from an EMBL/GenBank/DDBJ whole genome shotgun (WGS) entry which is preliminary data.</text>
</comment>
<name>A0A4C1W0T2_EUMVA</name>